<keyword evidence="5 7" id="KW-0408">Iron</keyword>
<keyword evidence="4 7" id="KW-0560">Oxidoreductase</keyword>
<dbReference type="InterPro" id="IPR017972">
    <property type="entry name" value="Cyt_P450_CS"/>
</dbReference>
<dbReference type="InterPro" id="IPR002397">
    <property type="entry name" value="Cyt_P450_B"/>
</dbReference>
<dbReference type="InterPro" id="IPR001128">
    <property type="entry name" value="Cyt_P450"/>
</dbReference>
<dbReference type="GO" id="GO:0005506">
    <property type="term" value="F:iron ion binding"/>
    <property type="evidence" value="ECO:0007669"/>
    <property type="project" value="InterPro"/>
</dbReference>
<comment type="caution">
    <text evidence="8">The sequence shown here is derived from an EMBL/GenBank/DDBJ whole genome shotgun (WGS) entry which is preliminary data.</text>
</comment>
<dbReference type="PANTHER" id="PTHR46696">
    <property type="entry name" value="P450, PUTATIVE (EUROFUNG)-RELATED"/>
    <property type="match status" value="1"/>
</dbReference>
<evidence type="ECO:0000256" key="1">
    <source>
        <dbReference type="ARBA" id="ARBA00010617"/>
    </source>
</evidence>
<dbReference type="InterPro" id="IPR036396">
    <property type="entry name" value="Cyt_P450_sf"/>
</dbReference>
<organism evidence="8 9">
    <name type="scientific">Streptomyces coryli</name>
    <dbReference type="NCBI Taxonomy" id="1128680"/>
    <lineage>
        <taxon>Bacteria</taxon>
        <taxon>Bacillati</taxon>
        <taxon>Actinomycetota</taxon>
        <taxon>Actinomycetes</taxon>
        <taxon>Kitasatosporales</taxon>
        <taxon>Streptomycetaceae</taxon>
        <taxon>Streptomyces</taxon>
    </lineage>
</organism>
<dbReference type="GO" id="GO:0020037">
    <property type="term" value="F:heme binding"/>
    <property type="evidence" value="ECO:0007669"/>
    <property type="project" value="InterPro"/>
</dbReference>
<evidence type="ECO:0000256" key="2">
    <source>
        <dbReference type="ARBA" id="ARBA00022617"/>
    </source>
</evidence>
<dbReference type="Proteomes" id="UP000481583">
    <property type="component" value="Unassembled WGS sequence"/>
</dbReference>
<dbReference type="FunFam" id="1.10.630.10:FF:000018">
    <property type="entry name" value="Cytochrome P450 monooxygenase"/>
    <property type="match status" value="1"/>
</dbReference>
<dbReference type="CDD" id="cd11029">
    <property type="entry name" value="CYP107-like"/>
    <property type="match status" value="1"/>
</dbReference>
<dbReference type="Gene3D" id="1.10.630.10">
    <property type="entry name" value="Cytochrome P450"/>
    <property type="match status" value="1"/>
</dbReference>
<protein>
    <submittedName>
        <fullName evidence="8">Cytochrome P450</fullName>
    </submittedName>
</protein>
<keyword evidence="6 7" id="KW-0503">Monooxygenase</keyword>
<evidence type="ECO:0000313" key="8">
    <source>
        <dbReference type="EMBL" id="NGN69321.1"/>
    </source>
</evidence>
<keyword evidence="2 7" id="KW-0349">Heme</keyword>
<dbReference type="GO" id="GO:0004497">
    <property type="term" value="F:monooxygenase activity"/>
    <property type="evidence" value="ECO:0007669"/>
    <property type="project" value="UniProtKB-KW"/>
</dbReference>
<sequence>MLVSEGTGIVDLTVDAEEFIADPYPRYAELRERGAVHRVLTEAGEAYLVVGYDAVREALNDSRLTKDFRAMVGVRRPEQGVKPIDVHMLTTDPPDHTRLRKLVAREFTPRRVAALEPRVQQITDDLMDAMLAAPDRRADLMDGLAYPLPMTMICELLGVPDRQRDDFRRWSNEILSPTSPEAAGAAVAAIEQYMDELIEDKRCTAPADDLLSALIRTRAEDGDQLSHHELIGTAFLLLIAGHETTVNLIANGTLALLRHPEQLAALRADRSLLDGAVEEALRYDGPVEGATFRYSLEDVDYGGAVIPAGSVVHVVLASAGRDPKRFPAPDAFDIRRAGQSHVAFGHGIHFCLGAPLARLEGRIAFRALLDRCPELALDADPGELEWRSGLIIRGVRRLPVRW</sequence>
<evidence type="ECO:0000256" key="3">
    <source>
        <dbReference type="ARBA" id="ARBA00022723"/>
    </source>
</evidence>
<dbReference type="SUPFAM" id="SSF48264">
    <property type="entry name" value="Cytochrome P450"/>
    <property type="match status" value="1"/>
</dbReference>
<dbReference type="PANTHER" id="PTHR46696:SF1">
    <property type="entry name" value="CYTOCHROME P450 YJIB-RELATED"/>
    <property type="match status" value="1"/>
</dbReference>
<name>A0A6G4UDP6_9ACTN</name>
<keyword evidence="3 7" id="KW-0479">Metal-binding</keyword>
<proteinExistence type="inferred from homology"/>
<evidence type="ECO:0000256" key="5">
    <source>
        <dbReference type="ARBA" id="ARBA00023004"/>
    </source>
</evidence>
<gene>
    <name evidence="8" type="ORF">G5C51_36225</name>
</gene>
<dbReference type="AlphaFoldDB" id="A0A6G4UDP6"/>
<evidence type="ECO:0000256" key="4">
    <source>
        <dbReference type="ARBA" id="ARBA00023002"/>
    </source>
</evidence>
<dbReference type="EMBL" id="JAAKZV010000282">
    <property type="protein sequence ID" value="NGN69321.1"/>
    <property type="molecule type" value="Genomic_DNA"/>
</dbReference>
<dbReference type="GO" id="GO:0016705">
    <property type="term" value="F:oxidoreductase activity, acting on paired donors, with incorporation or reduction of molecular oxygen"/>
    <property type="evidence" value="ECO:0007669"/>
    <property type="project" value="InterPro"/>
</dbReference>
<keyword evidence="9" id="KW-1185">Reference proteome</keyword>
<dbReference type="PROSITE" id="PS00086">
    <property type="entry name" value="CYTOCHROME_P450"/>
    <property type="match status" value="1"/>
</dbReference>
<comment type="similarity">
    <text evidence="1 7">Belongs to the cytochrome P450 family.</text>
</comment>
<evidence type="ECO:0000256" key="7">
    <source>
        <dbReference type="RuleBase" id="RU000461"/>
    </source>
</evidence>
<evidence type="ECO:0000256" key="6">
    <source>
        <dbReference type="ARBA" id="ARBA00023033"/>
    </source>
</evidence>
<reference evidence="8 9" key="1">
    <citation type="submission" date="2020-02" db="EMBL/GenBank/DDBJ databases">
        <title>Whole-genome analyses of novel actinobacteria.</title>
        <authorList>
            <person name="Sahin N."/>
        </authorList>
    </citation>
    <scope>NUCLEOTIDE SEQUENCE [LARGE SCALE GENOMIC DNA]</scope>
    <source>
        <strain evidence="8 9">A7024</strain>
    </source>
</reference>
<dbReference type="Pfam" id="PF00067">
    <property type="entry name" value="p450"/>
    <property type="match status" value="1"/>
</dbReference>
<evidence type="ECO:0000313" key="9">
    <source>
        <dbReference type="Proteomes" id="UP000481583"/>
    </source>
</evidence>
<dbReference type="PRINTS" id="PR00359">
    <property type="entry name" value="BP450"/>
</dbReference>
<accession>A0A6G4UDP6</accession>